<gene>
    <name evidence="1" type="ORF">METZ01_LOCUS317312</name>
</gene>
<proteinExistence type="predicted"/>
<evidence type="ECO:0000313" key="1">
    <source>
        <dbReference type="EMBL" id="SVC64458.1"/>
    </source>
</evidence>
<name>A0A382NVE2_9ZZZZ</name>
<protein>
    <submittedName>
        <fullName evidence="1">Uncharacterized protein</fullName>
    </submittedName>
</protein>
<reference evidence="1" key="1">
    <citation type="submission" date="2018-05" db="EMBL/GenBank/DDBJ databases">
        <authorList>
            <person name="Lanie J.A."/>
            <person name="Ng W.-L."/>
            <person name="Kazmierczak K.M."/>
            <person name="Andrzejewski T.M."/>
            <person name="Davidsen T.M."/>
            <person name="Wayne K.J."/>
            <person name="Tettelin H."/>
            <person name="Glass J.I."/>
            <person name="Rusch D."/>
            <person name="Podicherti R."/>
            <person name="Tsui H.-C.T."/>
            <person name="Winkler M.E."/>
        </authorList>
    </citation>
    <scope>NUCLEOTIDE SEQUENCE</scope>
</reference>
<sequence>KTGIVFKETETHVIIKNDEENIFLEECKTNIKQIIVNTDLIGKLVKPIVGHYKGFTCMIIGISKKDTFIISLDTYGGRPDKILPGLRVFHTKREDFVILPEHLQLSKDSGSIREFKHTELTFKPKSNDLYTYVRCLYDLFSLSTNYLMSYKTTQSHDERFNFLYGIALILYNKNKITNSKYFFSYNQLKNKLSNYEQDLRNCSKFNKADIMKIIFKTRKQLEKKKFEYDQILVFEEQNAWNNSQFETCPLNNNTEFLVFNNTSSEYIQTNSKKEKQKKRKIIKIKMNVKKETEKSIKKLDTIFESFNNI</sequence>
<feature type="non-terminal residue" evidence="1">
    <location>
        <position position="1"/>
    </location>
</feature>
<dbReference type="AlphaFoldDB" id="A0A382NVE2"/>
<dbReference type="EMBL" id="UINC01102660">
    <property type="protein sequence ID" value="SVC64458.1"/>
    <property type="molecule type" value="Genomic_DNA"/>
</dbReference>
<organism evidence="1">
    <name type="scientific">marine metagenome</name>
    <dbReference type="NCBI Taxonomy" id="408172"/>
    <lineage>
        <taxon>unclassified sequences</taxon>
        <taxon>metagenomes</taxon>
        <taxon>ecological metagenomes</taxon>
    </lineage>
</organism>
<accession>A0A382NVE2</accession>